<feature type="transmembrane region" description="Helical" evidence="1">
    <location>
        <begin position="156"/>
        <end position="178"/>
    </location>
</feature>
<name>A0AAD1SP67_PELCU</name>
<dbReference type="PANTHER" id="PTHR31767:SF0">
    <property type="entry name" value="VOLTAGE-DEPENDENT CALCIUM CHANNEL GAMMA-LIKE SUBUNIT"/>
    <property type="match status" value="1"/>
</dbReference>
<protein>
    <submittedName>
        <fullName evidence="2">Voltage-dependent calcium channel gamma-like subunit</fullName>
    </submittedName>
</protein>
<dbReference type="GO" id="GO:0016020">
    <property type="term" value="C:membrane"/>
    <property type="evidence" value="ECO:0007669"/>
    <property type="project" value="InterPro"/>
</dbReference>
<sequence>MAAISVQMYKASRPRLDPKMFFETFLRVLITLSAAMSVVLSSISVCDGQWLVDPAERTFNLWKTCRTAAEPQCDAEMAGLNQGMVLVRTAVCLAVVVAIFGLELLMVSQLCEDGNSRGKWNLGSLLLLISFFLSSSGTLTYIALLRDFVTFSSLSLAFWCQFLGVFLFFLNGISGLYFNHLTL</sequence>
<accession>A0AAD1SP67</accession>
<dbReference type="GO" id="GO:0005262">
    <property type="term" value="F:calcium channel activity"/>
    <property type="evidence" value="ECO:0007669"/>
    <property type="project" value="InterPro"/>
</dbReference>
<evidence type="ECO:0000256" key="1">
    <source>
        <dbReference type="SAM" id="Phobius"/>
    </source>
</evidence>
<dbReference type="PANTHER" id="PTHR31767">
    <property type="entry name" value="VOLTAGE-DEPENDENT CALCIUM CHANNEL GAMMA-LIKE SUBUNIT"/>
    <property type="match status" value="1"/>
</dbReference>
<keyword evidence="1" id="KW-0812">Transmembrane</keyword>
<dbReference type="Pfam" id="PF15108">
    <property type="entry name" value="TMEM37"/>
    <property type="match status" value="1"/>
</dbReference>
<gene>
    <name evidence="2" type="ORF">PECUL_23A001190</name>
</gene>
<dbReference type="EMBL" id="OW240918">
    <property type="protein sequence ID" value="CAH2304947.1"/>
    <property type="molecule type" value="Genomic_DNA"/>
</dbReference>
<organism evidence="2 3">
    <name type="scientific">Pelobates cultripes</name>
    <name type="common">Western spadefoot toad</name>
    <dbReference type="NCBI Taxonomy" id="61616"/>
    <lineage>
        <taxon>Eukaryota</taxon>
        <taxon>Metazoa</taxon>
        <taxon>Chordata</taxon>
        <taxon>Craniata</taxon>
        <taxon>Vertebrata</taxon>
        <taxon>Euteleostomi</taxon>
        <taxon>Amphibia</taxon>
        <taxon>Batrachia</taxon>
        <taxon>Anura</taxon>
        <taxon>Pelobatoidea</taxon>
        <taxon>Pelobatidae</taxon>
        <taxon>Pelobates</taxon>
    </lineage>
</organism>
<keyword evidence="1" id="KW-1133">Transmembrane helix</keyword>
<feature type="transmembrane region" description="Helical" evidence="1">
    <location>
        <begin position="120"/>
        <end position="144"/>
    </location>
</feature>
<dbReference type="AlphaFoldDB" id="A0AAD1SP67"/>
<keyword evidence="3" id="KW-1185">Reference proteome</keyword>
<reference evidence="2" key="1">
    <citation type="submission" date="2022-03" db="EMBL/GenBank/DDBJ databases">
        <authorList>
            <person name="Alioto T."/>
            <person name="Alioto T."/>
            <person name="Gomez Garrido J."/>
        </authorList>
    </citation>
    <scope>NUCLEOTIDE SEQUENCE</scope>
</reference>
<evidence type="ECO:0000313" key="2">
    <source>
        <dbReference type="EMBL" id="CAH2304947.1"/>
    </source>
</evidence>
<proteinExistence type="predicted"/>
<dbReference type="EMBL" id="OW240918">
    <property type="protein sequence ID" value="CAH2304946.1"/>
    <property type="molecule type" value="Genomic_DNA"/>
</dbReference>
<feature type="transmembrane region" description="Helical" evidence="1">
    <location>
        <begin position="85"/>
        <end position="108"/>
    </location>
</feature>
<dbReference type="Proteomes" id="UP001295444">
    <property type="component" value="Chromosome 07"/>
</dbReference>
<evidence type="ECO:0000313" key="3">
    <source>
        <dbReference type="Proteomes" id="UP001295444"/>
    </source>
</evidence>
<keyword evidence="1" id="KW-0472">Membrane</keyword>
<dbReference type="InterPro" id="IPR029372">
    <property type="entry name" value="Tmem37"/>
</dbReference>
<dbReference type="Gene3D" id="1.20.140.150">
    <property type="match status" value="1"/>
</dbReference>
<dbReference type="GO" id="GO:0005244">
    <property type="term" value="F:voltage-gated monoatomic ion channel activity"/>
    <property type="evidence" value="ECO:0007669"/>
    <property type="project" value="InterPro"/>
</dbReference>